<dbReference type="InterPro" id="IPR004316">
    <property type="entry name" value="SWEET_rpt"/>
</dbReference>
<evidence type="ECO:0000256" key="6">
    <source>
        <dbReference type="ARBA" id="ARBA00022737"/>
    </source>
</evidence>
<dbReference type="Proteomes" id="UP001206925">
    <property type="component" value="Unassembled WGS sequence"/>
</dbReference>
<keyword evidence="6" id="KW-0677">Repeat</keyword>
<sequence length="236" mass="26225">MDRSQVRLIVGIVGNIIALYLFLSPIPTFRKIVKHKSVQAFRPDLYLATLMNCTMWLFYGLPLVHPHSLLLVTINGAGVLITLTFCTIFFIFSPWSCRKKMIIVLILEALVIATLVAVTLTLSHTHHARSMLVGILCSIFNIIMYASPLTIMTTVIRTKSVKYMPICISIGNLLNGTIWVVYAALEFDPFIMIPNAVGAVSGMIQIGLYAKYNKTTNWDDDESPNEIDMPASASNA</sequence>
<dbReference type="PANTHER" id="PTHR10791:SF178">
    <property type="entry name" value="BIDIRECTIONAL SUGAR TRANSPORTER SWEET"/>
    <property type="match status" value="1"/>
</dbReference>
<feature type="transmembrane region" description="Helical" evidence="9">
    <location>
        <begin position="104"/>
        <end position="125"/>
    </location>
</feature>
<evidence type="ECO:0000256" key="9">
    <source>
        <dbReference type="RuleBase" id="RU910715"/>
    </source>
</evidence>
<evidence type="ECO:0000256" key="3">
    <source>
        <dbReference type="ARBA" id="ARBA00022448"/>
    </source>
</evidence>
<feature type="transmembrane region" description="Helical" evidence="9">
    <location>
        <begin position="45"/>
        <end position="64"/>
    </location>
</feature>
<evidence type="ECO:0000256" key="8">
    <source>
        <dbReference type="ARBA" id="ARBA00023136"/>
    </source>
</evidence>
<reference evidence="10" key="1">
    <citation type="submission" date="2022-06" db="EMBL/GenBank/DDBJ databases">
        <title>Uncovering the hologenomic basis of an extraordinary plant invasion.</title>
        <authorList>
            <person name="Bieker V.C."/>
            <person name="Martin M.D."/>
            <person name="Gilbert T."/>
            <person name="Hodgins K."/>
            <person name="Battlay P."/>
            <person name="Petersen B."/>
            <person name="Wilson J."/>
        </authorList>
    </citation>
    <scope>NUCLEOTIDE SEQUENCE</scope>
    <source>
        <strain evidence="10">AA19_3_7</strain>
        <tissue evidence="10">Leaf</tissue>
    </source>
</reference>
<keyword evidence="5 9" id="KW-0812">Transmembrane</keyword>
<feature type="transmembrane region" description="Helical" evidence="9">
    <location>
        <begin position="70"/>
        <end position="92"/>
    </location>
</feature>
<dbReference type="GO" id="GO:0012505">
    <property type="term" value="C:endomembrane system"/>
    <property type="evidence" value="ECO:0007669"/>
    <property type="project" value="UniProtKB-SubCell"/>
</dbReference>
<keyword evidence="11" id="KW-1185">Reference proteome</keyword>
<evidence type="ECO:0000256" key="5">
    <source>
        <dbReference type="ARBA" id="ARBA00022692"/>
    </source>
</evidence>
<accession>A0AAD5C7V8</accession>
<feature type="transmembrane region" description="Helical" evidence="9">
    <location>
        <begin position="131"/>
        <end position="151"/>
    </location>
</feature>
<keyword evidence="4 9" id="KW-0762">Sugar transport</keyword>
<feature type="transmembrane region" description="Helical" evidence="9">
    <location>
        <begin position="191"/>
        <end position="210"/>
    </location>
</feature>
<evidence type="ECO:0000256" key="2">
    <source>
        <dbReference type="ARBA" id="ARBA00007809"/>
    </source>
</evidence>
<dbReference type="GO" id="GO:0051119">
    <property type="term" value="F:sugar transmembrane transporter activity"/>
    <property type="evidence" value="ECO:0007669"/>
    <property type="project" value="InterPro"/>
</dbReference>
<feature type="transmembrane region" description="Helical" evidence="9">
    <location>
        <begin position="6"/>
        <end position="24"/>
    </location>
</feature>
<keyword evidence="8 9" id="KW-0472">Membrane</keyword>
<gene>
    <name evidence="10" type="ORF">M8C21_028054</name>
</gene>
<evidence type="ECO:0000256" key="7">
    <source>
        <dbReference type="ARBA" id="ARBA00022989"/>
    </source>
</evidence>
<name>A0AAD5C7V8_AMBAR</name>
<evidence type="ECO:0000256" key="4">
    <source>
        <dbReference type="ARBA" id="ARBA00022597"/>
    </source>
</evidence>
<evidence type="ECO:0000313" key="10">
    <source>
        <dbReference type="EMBL" id="KAI7736575.1"/>
    </source>
</evidence>
<comment type="function">
    <text evidence="9">Mediates both low-affinity uptake and efflux of sugar across the membrane.</text>
</comment>
<dbReference type="Gene3D" id="1.20.1280.290">
    <property type="match status" value="2"/>
</dbReference>
<protein>
    <recommendedName>
        <fullName evidence="9">Bidirectional sugar transporter SWEET</fullName>
    </recommendedName>
</protein>
<dbReference type="GO" id="GO:0051260">
    <property type="term" value="P:protein homooligomerization"/>
    <property type="evidence" value="ECO:0007669"/>
    <property type="project" value="UniProtKB-ARBA"/>
</dbReference>
<dbReference type="FunFam" id="1.20.1280.290:FF:000001">
    <property type="entry name" value="Bidirectional sugar transporter SWEET"/>
    <property type="match status" value="1"/>
</dbReference>
<dbReference type="InterPro" id="IPR047664">
    <property type="entry name" value="SWEET"/>
</dbReference>
<dbReference type="AlphaFoldDB" id="A0AAD5C7V8"/>
<proteinExistence type="inferred from homology"/>
<keyword evidence="7 9" id="KW-1133">Transmembrane helix</keyword>
<dbReference type="Pfam" id="PF03083">
    <property type="entry name" value="MtN3_slv"/>
    <property type="match status" value="2"/>
</dbReference>
<evidence type="ECO:0000256" key="1">
    <source>
        <dbReference type="ARBA" id="ARBA00004127"/>
    </source>
</evidence>
<dbReference type="FunFam" id="1.20.1280.290:FF:000002">
    <property type="entry name" value="Bidirectional sugar transporter SWEET"/>
    <property type="match status" value="1"/>
</dbReference>
<dbReference type="GO" id="GO:0005886">
    <property type="term" value="C:plasma membrane"/>
    <property type="evidence" value="ECO:0007669"/>
    <property type="project" value="UniProtKB-SubCell"/>
</dbReference>
<dbReference type="PANTHER" id="PTHR10791">
    <property type="entry name" value="RAG1-ACTIVATING PROTEIN 1"/>
    <property type="match status" value="1"/>
</dbReference>
<feature type="transmembrane region" description="Helical" evidence="9">
    <location>
        <begin position="163"/>
        <end position="185"/>
    </location>
</feature>
<comment type="similarity">
    <text evidence="2 9">Belongs to the SWEET sugar transporter family.</text>
</comment>
<comment type="subcellular location">
    <subcellularLocation>
        <location evidence="9">Cell membrane</location>
        <topology evidence="9">Multi-pass membrane protein</topology>
    </subcellularLocation>
    <subcellularLocation>
        <location evidence="1">Endomembrane system</location>
        <topology evidence="1">Multi-pass membrane protein</topology>
    </subcellularLocation>
</comment>
<evidence type="ECO:0000313" key="11">
    <source>
        <dbReference type="Proteomes" id="UP001206925"/>
    </source>
</evidence>
<dbReference type="EMBL" id="JAMZMK010009236">
    <property type="protein sequence ID" value="KAI7736575.1"/>
    <property type="molecule type" value="Genomic_DNA"/>
</dbReference>
<comment type="caution">
    <text evidence="10">The sequence shown here is derived from an EMBL/GenBank/DDBJ whole genome shotgun (WGS) entry which is preliminary data.</text>
</comment>
<organism evidence="10 11">
    <name type="scientific">Ambrosia artemisiifolia</name>
    <name type="common">Common ragweed</name>
    <dbReference type="NCBI Taxonomy" id="4212"/>
    <lineage>
        <taxon>Eukaryota</taxon>
        <taxon>Viridiplantae</taxon>
        <taxon>Streptophyta</taxon>
        <taxon>Embryophyta</taxon>
        <taxon>Tracheophyta</taxon>
        <taxon>Spermatophyta</taxon>
        <taxon>Magnoliopsida</taxon>
        <taxon>eudicotyledons</taxon>
        <taxon>Gunneridae</taxon>
        <taxon>Pentapetalae</taxon>
        <taxon>asterids</taxon>
        <taxon>campanulids</taxon>
        <taxon>Asterales</taxon>
        <taxon>Asteraceae</taxon>
        <taxon>Asteroideae</taxon>
        <taxon>Heliantheae alliance</taxon>
        <taxon>Heliantheae</taxon>
        <taxon>Ambrosia</taxon>
    </lineage>
</organism>
<keyword evidence="3 9" id="KW-0813">Transport</keyword>